<evidence type="ECO:0000313" key="1">
    <source>
        <dbReference type="EMBL" id="MBC8576199.1"/>
    </source>
</evidence>
<organism evidence="1 2">
    <name type="scientific">Yanshouia hominis</name>
    <dbReference type="NCBI Taxonomy" id="2763673"/>
    <lineage>
        <taxon>Bacteria</taxon>
        <taxon>Bacillati</taxon>
        <taxon>Bacillota</taxon>
        <taxon>Clostridia</taxon>
        <taxon>Eubacteriales</taxon>
        <taxon>Oscillospiraceae</taxon>
        <taxon>Yanshouia</taxon>
    </lineage>
</organism>
<keyword evidence="2" id="KW-1185">Reference proteome</keyword>
<gene>
    <name evidence="1" type="ORF">H8717_07230</name>
</gene>
<accession>A0ABR7NIF4</accession>
<evidence type="ECO:0008006" key="3">
    <source>
        <dbReference type="Google" id="ProtNLM"/>
    </source>
</evidence>
<dbReference type="EMBL" id="JACRTB010000009">
    <property type="protein sequence ID" value="MBC8576199.1"/>
    <property type="molecule type" value="Genomic_DNA"/>
</dbReference>
<sequence length="407" mass="45565">MSQSYGRMTHLLLGALLVVLLASYSLYTAVRYFYSPYQTMTAFSYTVSDSYTGGAVAVRDEALLDGTADGVLSYVCADGEVIIPGMTIAEVYSGEEDLYWQTMMNQYQNEIRLLNEAQSTPEQFLATDVLSSQINEALGLIIDTVHRGQLGKLSDRRDRLSLLMGKHQVATGREKDFSQRISYLQEQYRYAKEQMSQSVQEIRAQTGGYFCSTLDGYETILTTDFERLSTEDYRRAINQTMKPEAVSGIGKVQKGHNWYLAMVVPEQNLARFTPGASVFLDFGLPGCTNIPASINRILQDEESGDGVVVIRTNYISDVLIELRQANLTVRFKSYTGLRISAEALRYQGQTEGVYVKQGALITFKPIERIYTGEDFILCSDATDGEKPLRLFDEVVVEGVDLYDGKII</sequence>
<reference evidence="1 2" key="1">
    <citation type="submission" date="2020-08" db="EMBL/GenBank/DDBJ databases">
        <title>Genome public.</title>
        <authorList>
            <person name="Liu C."/>
            <person name="Sun Q."/>
        </authorList>
    </citation>
    <scope>NUCLEOTIDE SEQUENCE [LARGE SCALE GENOMIC DNA]</scope>
    <source>
        <strain evidence="1 2">BX1</strain>
    </source>
</reference>
<name>A0ABR7NIF4_9FIRM</name>
<proteinExistence type="predicted"/>
<evidence type="ECO:0000313" key="2">
    <source>
        <dbReference type="Proteomes" id="UP000658131"/>
    </source>
</evidence>
<dbReference type="Proteomes" id="UP000658131">
    <property type="component" value="Unassembled WGS sequence"/>
</dbReference>
<dbReference type="RefSeq" id="WP_262399740.1">
    <property type="nucleotide sequence ID" value="NZ_JACRTB010000009.1"/>
</dbReference>
<comment type="caution">
    <text evidence="1">The sequence shown here is derived from an EMBL/GenBank/DDBJ whole genome shotgun (WGS) entry which is preliminary data.</text>
</comment>
<protein>
    <recommendedName>
        <fullName evidence="3">HlyD family secretion protein</fullName>
    </recommendedName>
</protein>